<dbReference type="RefSeq" id="WP_189958814.1">
    <property type="nucleotide sequence ID" value="NZ_BMVG01000047.1"/>
</dbReference>
<evidence type="ECO:0000313" key="1">
    <source>
        <dbReference type="EMBL" id="GHE14188.1"/>
    </source>
</evidence>
<comment type="caution">
    <text evidence="1">The sequence shown here is derived from an EMBL/GenBank/DDBJ whole genome shotgun (WGS) entry which is preliminary data.</text>
</comment>
<proteinExistence type="predicted"/>
<name>A0A918YT30_9ACTN</name>
<reference evidence="1" key="2">
    <citation type="submission" date="2020-09" db="EMBL/GenBank/DDBJ databases">
        <authorList>
            <person name="Sun Q."/>
            <person name="Ohkuma M."/>
        </authorList>
    </citation>
    <scope>NUCLEOTIDE SEQUENCE</scope>
    <source>
        <strain evidence="1">JCM 4714</strain>
    </source>
</reference>
<dbReference type="AlphaFoldDB" id="A0A918YT30"/>
<organism evidence="1 2">
    <name type="scientific">Streptomyces alanosinicus</name>
    <dbReference type="NCBI Taxonomy" id="68171"/>
    <lineage>
        <taxon>Bacteria</taxon>
        <taxon>Bacillati</taxon>
        <taxon>Actinomycetota</taxon>
        <taxon>Actinomycetes</taxon>
        <taxon>Kitasatosporales</taxon>
        <taxon>Streptomycetaceae</taxon>
        <taxon>Streptomyces</taxon>
    </lineage>
</organism>
<sequence>MTGATVPRTAGVGDLVRDTSRGCQAVLTDVRKDVPYLRPRYGGTFAEPWPTTWAAVELISKRGTWEGP</sequence>
<evidence type="ECO:0000313" key="2">
    <source>
        <dbReference type="Proteomes" id="UP000655443"/>
    </source>
</evidence>
<dbReference type="Proteomes" id="UP000655443">
    <property type="component" value="Unassembled WGS sequence"/>
</dbReference>
<dbReference type="EMBL" id="BMVG01000047">
    <property type="protein sequence ID" value="GHE14188.1"/>
    <property type="molecule type" value="Genomic_DNA"/>
</dbReference>
<protein>
    <submittedName>
        <fullName evidence="1">Uncharacterized protein</fullName>
    </submittedName>
</protein>
<accession>A0A918YT30</accession>
<gene>
    <name evidence="1" type="ORF">GCM10010339_83930</name>
</gene>
<keyword evidence="2" id="KW-1185">Reference proteome</keyword>
<reference evidence="1" key="1">
    <citation type="journal article" date="2014" name="Int. J. Syst. Evol. Microbiol.">
        <title>Complete genome sequence of Corynebacterium casei LMG S-19264T (=DSM 44701T), isolated from a smear-ripened cheese.</title>
        <authorList>
            <consortium name="US DOE Joint Genome Institute (JGI-PGF)"/>
            <person name="Walter F."/>
            <person name="Albersmeier A."/>
            <person name="Kalinowski J."/>
            <person name="Ruckert C."/>
        </authorList>
    </citation>
    <scope>NUCLEOTIDE SEQUENCE</scope>
    <source>
        <strain evidence="1">JCM 4714</strain>
    </source>
</reference>